<comment type="caution">
    <text evidence="10">The sequence shown here is derived from an EMBL/GenBank/DDBJ whole genome shotgun (WGS) entry which is preliminary data.</text>
</comment>
<keyword evidence="11" id="KW-1185">Reference proteome</keyword>
<evidence type="ECO:0000256" key="8">
    <source>
        <dbReference type="SAM" id="MobiDB-lite"/>
    </source>
</evidence>
<keyword evidence="5 7" id="KW-1133">Transmembrane helix</keyword>
<protein>
    <submittedName>
        <fullName evidence="10">ABC transporter permease</fullName>
    </submittedName>
</protein>
<evidence type="ECO:0000313" key="11">
    <source>
        <dbReference type="Proteomes" id="UP001205890"/>
    </source>
</evidence>
<feature type="transmembrane region" description="Helical" evidence="7">
    <location>
        <begin position="267"/>
        <end position="294"/>
    </location>
</feature>
<evidence type="ECO:0000256" key="4">
    <source>
        <dbReference type="ARBA" id="ARBA00022692"/>
    </source>
</evidence>
<dbReference type="SUPFAM" id="SSF161098">
    <property type="entry name" value="MetI-like"/>
    <property type="match status" value="1"/>
</dbReference>
<feature type="transmembrane region" description="Helical" evidence="7">
    <location>
        <begin position="221"/>
        <end position="247"/>
    </location>
</feature>
<name>A0ABT1LH29_9HYPH</name>
<feature type="transmembrane region" description="Helical" evidence="7">
    <location>
        <begin position="163"/>
        <end position="180"/>
    </location>
</feature>
<evidence type="ECO:0000256" key="7">
    <source>
        <dbReference type="RuleBase" id="RU363032"/>
    </source>
</evidence>
<evidence type="ECO:0000256" key="2">
    <source>
        <dbReference type="ARBA" id="ARBA00022448"/>
    </source>
</evidence>
<evidence type="ECO:0000256" key="5">
    <source>
        <dbReference type="ARBA" id="ARBA00022989"/>
    </source>
</evidence>
<dbReference type="Gene3D" id="1.10.3720.10">
    <property type="entry name" value="MetI-like"/>
    <property type="match status" value="1"/>
</dbReference>
<sequence>MSTPISTAAPAPSRRKRGPRVPPSVLVGAALVAVIGAAAAFAPFVAPTNPLDVGTFDLMNAELPPAFMAEGDAHFLLGTDNQGRDLLSAMLYGARVSIAIGGGAVLVAASVGIVLGLLAGYFGGWVDALIMRVGDVILSLPTILLALLVSGVARAVFPEAGTAQWAPVILIGAIAIHEWVQYARTVRAATMVETRKDYVRAARVIGLPSARIMARHILPNVLSPVIVIATINLAAAVLTEATLSFLGVGMPPTYPSLGTLIRIGNEFVFSGIWWIAVFPAALLVVLVLGVNIVGDWLRDWFNPRRQAR</sequence>
<dbReference type="RefSeq" id="WP_254745885.1">
    <property type="nucleotide sequence ID" value="NZ_JANCLU010000026.1"/>
</dbReference>
<gene>
    <name evidence="10" type="ORF">NK718_19710</name>
</gene>
<dbReference type="CDD" id="cd06261">
    <property type="entry name" value="TM_PBP2"/>
    <property type="match status" value="1"/>
</dbReference>
<keyword evidence="6 7" id="KW-0472">Membrane</keyword>
<feature type="domain" description="ABC transmembrane type-1" evidence="9">
    <location>
        <begin position="94"/>
        <end position="294"/>
    </location>
</feature>
<dbReference type="InterPro" id="IPR050366">
    <property type="entry name" value="BP-dependent_transpt_permease"/>
</dbReference>
<evidence type="ECO:0000259" key="9">
    <source>
        <dbReference type="PROSITE" id="PS50928"/>
    </source>
</evidence>
<proteinExistence type="inferred from homology"/>
<comment type="similarity">
    <text evidence="7">Belongs to the binding-protein-dependent transport system permease family.</text>
</comment>
<keyword evidence="4 7" id="KW-0812">Transmembrane</keyword>
<reference evidence="10 11" key="1">
    <citation type="submission" date="2022-07" db="EMBL/GenBank/DDBJ databases">
        <authorList>
            <person name="Li W.-J."/>
            <person name="Deng Q.-Q."/>
        </authorList>
    </citation>
    <scope>NUCLEOTIDE SEQUENCE [LARGE SCALE GENOMIC DNA]</scope>
    <source>
        <strain evidence="10 11">SYSU M60028</strain>
    </source>
</reference>
<keyword evidence="3" id="KW-1003">Cell membrane</keyword>
<evidence type="ECO:0000256" key="6">
    <source>
        <dbReference type="ARBA" id="ARBA00023136"/>
    </source>
</evidence>
<dbReference type="Proteomes" id="UP001205890">
    <property type="component" value="Unassembled WGS sequence"/>
</dbReference>
<accession>A0ABT1LH29</accession>
<organism evidence="10 11">
    <name type="scientific">Alsobacter ponti</name>
    <dbReference type="NCBI Taxonomy" id="2962936"/>
    <lineage>
        <taxon>Bacteria</taxon>
        <taxon>Pseudomonadati</taxon>
        <taxon>Pseudomonadota</taxon>
        <taxon>Alphaproteobacteria</taxon>
        <taxon>Hyphomicrobiales</taxon>
        <taxon>Alsobacteraceae</taxon>
        <taxon>Alsobacter</taxon>
    </lineage>
</organism>
<dbReference type="InterPro" id="IPR000515">
    <property type="entry name" value="MetI-like"/>
</dbReference>
<feature type="transmembrane region" description="Helical" evidence="7">
    <location>
        <begin position="136"/>
        <end position="157"/>
    </location>
</feature>
<dbReference type="InterPro" id="IPR035906">
    <property type="entry name" value="MetI-like_sf"/>
</dbReference>
<evidence type="ECO:0000256" key="1">
    <source>
        <dbReference type="ARBA" id="ARBA00004651"/>
    </source>
</evidence>
<evidence type="ECO:0000313" key="10">
    <source>
        <dbReference type="EMBL" id="MCP8940759.1"/>
    </source>
</evidence>
<feature type="region of interest" description="Disordered" evidence="8">
    <location>
        <begin position="1"/>
        <end position="20"/>
    </location>
</feature>
<dbReference type="PANTHER" id="PTHR43386:SF26">
    <property type="entry name" value="ABC TRANSPORTER PERMEASE PROTEIN"/>
    <property type="match status" value="1"/>
</dbReference>
<comment type="subcellular location">
    <subcellularLocation>
        <location evidence="1 7">Cell membrane</location>
        <topology evidence="1 7">Multi-pass membrane protein</topology>
    </subcellularLocation>
</comment>
<dbReference type="PANTHER" id="PTHR43386">
    <property type="entry name" value="OLIGOPEPTIDE TRANSPORT SYSTEM PERMEASE PROTEIN APPC"/>
    <property type="match status" value="1"/>
</dbReference>
<dbReference type="Pfam" id="PF00528">
    <property type="entry name" value="BPD_transp_1"/>
    <property type="match status" value="1"/>
</dbReference>
<dbReference type="EMBL" id="JANCLU010000026">
    <property type="protein sequence ID" value="MCP8940759.1"/>
    <property type="molecule type" value="Genomic_DNA"/>
</dbReference>
<keyword evidence="2 7" id="KW-0813">Transport</keyword>
<feature type="transmembrane region" description="Helical" evidence="7">
    <location>
        <begin position="96"/>
        <end position="124"/>
    </location>
</feature>
<feature type="transmembrane region" description="Helical" evidence="7">
    <location>
        <begin position="24"/>
        <end position="46"/>
    </location>
</feature>
<evidence type="ECO:0000256" key="3">
    <source>
        <dbReference type="ARBA" id="ARBA00022475"/>
    </source>
</evidence>
<dbReference type="PROSITE" id="PS50928">
    <property type="entry name" value="ABC_TM1"/>
    <property type="match status" value="1"/>
</dbReference>